<reference evidence="2" key="5">
    <citation type="journal article" date="2017" name="Genome Announc.">
        <title>Complete Circularized Genome Sequences of Four Strains of Elizabethkingia anophelis, Including Two Novel Strains Isolated from Wild-Caught Anopheles sinensis.</title>
        <authorList>
            <person name="Pei D."/>
            <person name="Nicholson A.C."/>
            <person name="Jiang J."/>
            <person name="Chen H."/>
            <person name="Whitney A.M."/>
            <person name="Villarma A."/>
            <person name="Bell M."/>
            <person name="Humrighouse B."/>
            <person name="Rowe L.A."/>
            <person name="Sheth M."/>
            <person name="Batra D."/>
            <person name="Juieng P."/>
            <person name="Loparev V.N."/>
            <person name="McQuiston J.R."/>
            <person name="Lan Y."/>
            <person name="Ma Y."/>
            <person name="Xu J."/>
        </authorList>
    </citation>
    <scope>NUCLEOTIDE SEQUENCE</scope>
</reference>
<protein>
    <submittedName>
        <fullName evidence="2">Uncharacterized protein</fullName>
    </submittedName>
</protein>
<reference evidence="2" key="8">
    <citation type="journal article" date="2018" name="J. ISSAAS">
        <title>In Silico Identification of Three Types of Integrative and Conjugative Elements (ICEs) in Elizabethkingia anophelis Strains Isolated from Around the World.</title>
        <authorList>
            <person name="Xu J."/>
            <person name="Pei D."/>
            <person name="Nicholson A."/>
            <person name="Lan Y."/>
            <person name="Xia Q."/>
        </authorList>
    </citation>
    <scope>NUCLEOTIDE SEQUENCE</scope>
</reference>
<reference evidence="2" key="7">
    <citation type="journal article" date="2017" name="Sci. Rep.">
        <title>Genomic features, phylogenetic relationships, and comparative genomics of Elizabethkingia anophelis strain EM361-97 isolated in Taiwan.</title>
        <authorList>
            <person name="Lin J.N."/>
            <person name="Lai C.H."/>
            <person name="Yang C.H."/>
            <person name="Huang Y.H."/>
            <person name="Lin H.H."/>
        </authorList>
    </citation>
    <scope>NUCLEOTIDE SEQUENCE</scope>
</reference>
<evidence type="ECO:0000256" key="1">
    <source>
        <dbReference type="SAM" id="Phobius"/>
    </source>
</evidence>
<evidence type="ECO:0000313" key="2">
    <source>
        <dbReference type="EMBL" id="DAC75435.1"/>
    </source>
</evidence>
<keyword evidence="1" id="KW-1133">Transmembrane helix</keyword>
<organism evidence="2">
    <name type="scientific">Elizabethkingia anophelis</name>
    <dbReference type="NCBI Taxonomy" id="1117645"/>
    <lineage>
        <taxon>Bacteria</taxon>
        <taxon>Pseudomonadati</taxon>
        <taxon>Bacteroidota</taxon>
        <taxon>Flavobacteriia</taxon>
        <taxon>Flavobacteriales</taxon>
        <taxon>Weeksellaceae</taxon>
        <taxon>Elizabethkingia</taxon>
    </lineage>
</organism>
<dbReference type="AlphaFoldDB" id="A0A455ZFJ1"/>
<keyword evidence="1" id="KW-0472">Membrane</keyword>
<feature type="transmembrane region" description="Helical" evidence="1">
    <location>
        <begin position="21"/>
        <end position="39"/>
    </location>
</feature>
<reference evidence="2" key="6">
    <citation type="journal article" date="2017" name="Nat. Commun.">
        <title>Evolutionary dynamics and genomic features of the Elizabethkingia anophelis 2015 to 2016 Wisconsin outbreak strain.</title>
        <authorList>
            <person name="Perrin A."/>
            <person name="Larsonneur E."/>
            <person name="Nicholson A.C."/>
            <person name="Edwards D.J."/>
            <person name="Gundlach K.M."/>
            <person name="Whitney A.M."/>
            <person name="Gulvik C.A."/>
            <person name="Bell M.E."/>
            <person name="Rendueles O."/>
            <person name="Cury J."/>
            <person name="Hugon P."/>
            <person name="Clermont D."/>
            <person name="Enouf V."/>
            <person name="Loparev V."/>
            <person name="Juieng P."/>
            <person name="Monson T."/>
            <person name="Warshauer D."/>
            <person name="Elbadawi L.I."/>
            <person name="Walters M.S."/>
            <person name="Crist M.B."/>
            <person name="Noble-Wang J."/>
            <person name="Borlaug G."/>
            <person name="Rocha E.P.C."/>
            <person name="Criscuolo A."/>
            <person name="Touchon M."/>
            <person name="Davis J.P."/>
            <person name="Holt K.E."/>
            <person name="McQuiston J.R."/>
            <person name="Brisse S."/>
        </authorList>
    </citation>
    <scope>NUCLEOTIDE SEQUENCE</scope>
</reference>
<accession>A0A455ZFJ1</accession>
<keyword evidence="1" id="KW-0812">Transmembrane</keyword>
<reference evidence="2" key="1">
    <citation type="journal article" date="2014" name="Genome Biol. Evol.">
        <title>Comparative genomic analysis of malaria mosquito vector-associated novel pathogen Elizabethkingia anophelis.</title>
        <authorList>
            <person name="Teo J."/>
            <person name="Tan S.Y."/>
            <person name="Liu Y."/>
            <person name="Tay M."/>
            <person name="Ding Y."/>
            <person name="Li Y."/>
            <person name="Kjelleberg S."/>
            <person name="Givskov M."/>
            <person name="Lin R.T."/>
            <person name="Yang L."/>
        </authorList>
    </citation>
    <scope>NUCLEOTIDE SEQUENCE</scope>
</reference>
<gene>
    <name evidence="2" type="primary">ICEEaII(12)_NUHP1_49664_49539</name>
</gene>
<dbReference type="EMBL" id="BK010605">
    <property type="protein sequence ID" value="DAC75435.1"/>
    <property type="molecule type" value="Genomic_DNA"/>
</dbReference>
<proteinExistence type="predicted"/>
<reference evidence="2" key="2">
    <citation type="journal article" date="2014" name="PLoS ONE">
        <title>Insights from the genome annotation of Elizabethkingia anophelis from the malaria vector Anopheles gambiae.</title>
        <authorList>
            <person name="Kukutla P."/>
            <person name="Lindberg B.G."/>
            <person name="Pei D."/>
            <person name="Rayl M."/>
            <person name="Yu W."/>
            <person name="Steritz M."/>
            <person name="Faye I."/>
            <person name="Xu J."/>
        </authorList>
    </citation>
    <scope>NUCLEOTIDE SEQUENCE</scope>
</reference>
<reference evidence="2" key="4">
    <citation type="journal article" date="2016" name="Sci. Rep.">
        <title>Genomic epidemiology and global diversity of the emerging bacterial pathogen Elizabethkingia anophelis.</title>
        <authorList>
            <person name="Breurec S."/>
            <person name="Criscuolo A."/>
            <person name="Diancourt L."/>
            <person name="Rendueles O."/>
            <person name="Vandenbogaert M."/>
            <person name="Passet V."/>
            <person name="Caro V."/>
            <person name="Rocha E.P."/>
            <person name="Touchon M."/>
            <person name="Brisse S."/>
        </authorList>
    </citation>
    <scope>NUCLEOTIDE SEQUENCE</scope>
</reference>
<sequence length="41" mass="4507">MRGNYGKSQSGLQTIFSMDTTRFLLNIALLSMLTAMIAIPT</sequence>
<reference evidence="2" key="3">
    <citation type="journal article" date="2016" name="Genome Announc.">
        <title>Complete Genome Sequences of Four Strains from the 2015-2016 Elizabethkingia anophelis Outbreak.</title>
        <authorList>
            <person name="Nicholson A.C."/>
            <person name="Whitney A.M."/>
            <person name="Emery B.D."/>
            <person name="Bell M.E."/>
            <person name="Gartin J.T."/>
            <person name="Humrighouse B.W."/>
            <person name="Loparev V.N."/>
            <person name="Batra D."/>
            <person name="Sheth M."/>
            <person name="Rowe L.A."/>
            <person name="Juieng P."/>
            <person name="Knipe K."/>
            <person name="Gulvik C."/>
            <person name="McQuiston J.R."/>
        </authorList>
    </citation>
    <scope>NUCLEOTIDE SEQUENCE</scope>
</reference>
<name>A0A455ZFJ1_9FLAO</name>